<dbReference type="RefSeq" id="XP_821332.1">
    <property type="nucleotide sequence ID" value="XM_816239.1"/>
</dbReference>
<dbReference type="AlphaFoldDB" id="Q4E3X2"/>
<dbReference type="eggNOG" id="ENOG502QUUT">
    <property type="taxonomic scope" value="Eukaryota"/>
</dbReference>
<feature type="compositionally biased region" description="Low complexity" evidence="1">
    <location>
        <begin position="273"/>
        <end position="286"/>
    </location>
</feature>
<dbReference type="Proteomes" id="UP000002296">
    <property type="component" value="Unassembled WGS sequence"/>
</dbReference>
<feature type="region of interest" description="Disordered" evidence="1">
    <location>
        <begin position="259"/>
        <end position="286"/>
    </location>
</feature>
<reference evidence="2 3" key="1">
    <citation type="journal article" date="2005" name="Science">
        <title>The genome sequence of Trypanosoma cruzi, etiologic agent of Chagas disease.</title>
        <authorList>
            <person name="El-Sayed N.M."/>
            <person name="Myler P.J."/>
            <person name="Bartholomeu D.C."/>
            <person name="Nilsson D."/>
            <person name="Aggarwal G."/>
            <person name="Tran A.N."/>
            <person name="Ghedin E."/>
            <person name="Worthey E.A."/>
            <person name="Delcher A.L."/>
            <person name="Blandin G."/>
            <person name="Westenberger S.J."/>
            <person name="Caler E."/>
            <person name="Cerqueira G.C."/>
            <person name="Branche C."/>
            <person name="Haas B."/>
            <person name="Anupama A."/>
            <person name="Arner E."/>
            <person name="Aslund L."/>
            <person name="Attipoe P."/>
            <person name="Bontempi E."/>
            <person name="Bringaud F."/>
            <person name="Burton P."/>
            <person name="Cadag E."/>
            <person name="Campbell D.A."/>
            <person name="Carrington M."/>
            <person name="Crabtree J."/>
            <person name="Darban H."/>
            <person name="da Silveira J.F."/>
            <person name="de Jong P."/>
            <person name="Edwards K."/>
            <person name="Englund P.T."/>
            <person name="Fazelina G."/>
            <person name="Feldblyum T."/>
            <person name="Ferella M."/>
            <person name="Frasch A.C."/>
            <person name="Gull K."/>
            <person name="Horn D."/>
            <person name="Hou L."/>
            <person name="Huang Y."/>
            <person name="Kindlund E."/>
            <person name="Klingbeil M."/>
            <person name="Kluge S."/>
            <person name="Koo H."/>
            <person name="Lacerda D."/>
            <person name="Levin M.J."/>
            <person name="Lorenzi H."/>
            <person name="Louie T."/>
            <person name="Machado C.R."/>
            <person name="McCulloch R."/>
            <person name="McKenna A."/>
            <person name="Mizuno Y."/>
            <person name="Mottram J.C."/>
            <person name="Nelson S."/>
            <person name="Ochaya S."/>
            <person name="Osoegawa K."/>
            <person name="Pai G."/>
            <person name="Parsons M."/>
            <person name="Pentony M."/>
            <person name="Pettersson U."/>
            <person name="Pop M."/>
            <person name="Ramirez J.L."/>
            <person name="Rinta J."/>
            <person name="Robertson L."/>
            <person name="Salzberg S.L."/>
            <person name="Sanchez D.O."/>
            <person name="Seyler A."/>
            <person name="Sharma R."/>
            <person name="Shetty J."/>
            <person name="Simpson A.J."/>
            <person name="Sisk E."/>
            <person name="Tammi M.T."/>
            <person name="Tarleton R."/>
            <person name="Teixeira S."/>
            <person name="Van Aken S."/>
            <person name="Vogt C."/>
            <person name="Ward P.N."/>
            <person name="Wickstead B."/>
            <person name="Wortman J."/>
            <person name="White O."/>
            <person name="Fraser C.M."/>
            <person name="Stuart K.D."/>
            <person name="Andersson B."/>
        </authorList>
    </citation>
    <scope>NUCLEOTIDE SEQUENCE [LARGE SCALE GENOMIC DNA]</scope>
    <source>
        <strain evidence="2 3">CL Brener</strain>
    </source>
</reference>
<organism evidence="2 3">
    <name type="scientific">Trypanosoma cruzi (strain CL Brener)</name>
    <dbReference type="NCBI Taxonomy" id="353153"/>
    <lineage>
        <taxon>Eukaryota</taxon>
        <taxon>Discoba</taxon>
        <taxon>Euglenozoa</taxon>
        <taxon>Kinetoplastea</taxon>
        <taxon>Metakinetoplastina</taxon>
        <taxon>Trypanosomatida</taxon>
        <taxon>Trypanosomatidae</taxon>
        <taxon>Trypanosoma</taxon>
        <taxon>Schizotrypanum</taxon>
    </lineage>
</organism>
<dbReference type="PaxDb" id="353153-Q4E3X2"/>
<name>Q4E3X2_TRYCC</name>
<dbReference type="KEGG" id="tcr:510629.262"/>
<protein>
    <submittedName>
        <fullName evidence="2">Uncharacterized protein</fullName>
    </submittedName>
</protein>
<evidence type="ECO:0000256" key="1">
    <source>
        <dbReference type="SAM" id="MobiDB-lite"/>
    </source>
</evidence>
<evidence type="ECO:0000313" key="2">
    <source>
        <dbReference type="EMBL" id="EAN99481.1"/>
    </source>
</evidence>
<feature type="compositionally biased region" description="Polar residues" evidence="1">
    <location>
        <begin position="259"/>
        <end position="272"/>
    </location>
</feature>
<comment type="caution">
    <text evidence="2">The sequence shown here is derived from an EMBL/GenBank/DDBJ whole genome shotgun (WGS) entry which is preliminary data.</text>
</comment>
<dbReference type="GeneID" id="3554186"/>
<accession>Q4E3X2</accession>
<gene>
    <name evidence="2" type="ORF">Tc00.1047053510629.262</name>
</gene>
<dbReference type="InParanoid" id="Q4E3X2"/>
<dbReference type="STRING" id="353153.Q4E3X2"/>
<dbReference type="EMBL" id="AAHK01000018">
    <property type="protein sequence ID" value="EAN99481.1"/>
    <property type="molecule type" value="Genomic_DNA"/>
</dbReference>
<evidence type="ECO:0000313" key="3">
    <source>
        <dbReference type="Proteomes" id="UP000002296"/>
    </source>
</evidence>
<proteinExistence type="predicted"/>
<keyword evidence="3" id="KW-1185">Reference proteome</keyword>
<sequence>MHPLLQCSSTDAEFFRRGICARFSLQRLFLFCRGGNGWAFVSAAAGCCFLRGDARNGGSSMNLCTEGMELSPDSHRRRMPWTAAKECVPGVVHSSKEKMVLDGARRVDVECVDRASQVYPLEALRAFVATCEYNTFGGKNILNWSRSWNPMYSGNEFTARSGRRGRTTRTPPAPPFISVAARPQRSPRQYALRIFRGDTNCSVWRHCSPFPRVGADVPVDAISCCLRAHPLIDAADTPAHCWCFWHDCRTAPSSWWNGTGDENTAEQFQSDGAGSPVSVSPNAAASTEIDRTGEESNDCQGNNCLLTSLLVK</sequence>